<accession>X0Y8I5</accession>
<dbReference type="EMBL" id="BARS01059413">
    <property type="protein sequence ID" value="GAG45018.1"/>
    <property type="molecule type" value="Genomic_DNA"/>
</dbReference>
<gene>
    <name evidence="1" type="ORF">S01H1_86070</name>
</gene>
<proteinExistence type="predicted"/>
<feature type="non-terminal residue" evidence="1">
    <location>
        <position position="48"/>
    </location>
</feature>
<name>X0Y8I5_9ZZZZ</name>
<protein>
    <submittedName>
        <fullName evidence="1">Uncharacterized protein</fullName>
    </submittedName>
</protein>
<evidence type="ECO:0000313" key="1">
    <source>
        <dbReference type="EMBL" id="GAG45018.1"/>
    </source>
</evidence>
<feature type="non-terminal residue" evidence="1">
    <location>
        <position position="1"/>
    </location>
</feature>
<organism evidence="1">
    <name type="scientific">marine sediment metagenome</name>
    <dbReference type="NCBI Taxonomy" id="412755"/>
    <lineage>
        <taxon>unclassified sequences</taxon>
        <taxon>metagenomes</taxon>
        <taxon>ecological metagenomes</taxon>
    </lineage>
</organism>
<sequence length="48" mass="5133">TLSPSYTQTLRSMGLKGVETMVGASSKTPPTERKNFGCDIAFVGNTRP</sequence>
<comment type="caution">
    <text evidence="1">The sequence shown here is derived from an EMBL/GenBank/DDBJ whole genome shotgun (WGS) entry which is preliminary data.</text>
</comment>
<dbReference type="AlphaFoldDB" id="X0Y8I5"/>
<reference evidence="1" key="1">
    <citation type="journal article" date="2014" name="Front. Microbiol.">
        <title>High frequency of phylogenetically diverse reductive dehalogenase-homologous genes in deep subseafloor sedimentary metagenomes.</title>
        <authorList>
            <person name="Kawai M."/>
            <person name="Futagami T."/>
            <person name="Toyoda A."/>
            <person name="Takaki Y."/>
            <person name="Nishi S."/>
            <person name="Hori S."/>
            <person name="Arai W."/>
            <person name="Tsubouchi T."/>
            <person name="Morono Y."/>
            <person name="Uchiyama I."/>
            <person name="Ito T."/>
            <person name="Fujiyama A."/>
            <person name="Inagaki F."/>
            <person name="Takami H."/>
        </authorList>
    </citation>
    <scope>NUCLEOTIDE SEQUENCE</scope>
    <source>
        <strain evidence="1">Expedition CK06-06</strain>
    </source>
</reference>